<dbReference type="Proteomes" id="UP000232491">
    <property type="component" value="Chromosome"/>
</dbReference>
<sequence>MWYELVPAPRADDDADDALFQKGAKSAADAIGLSSRPGWLDWWRHDEGCRLVVAGDRRWLEVKGRHGADAAKRVAQAAAATIRPCDEPECLTGPRVWAHAFVPISAGLARTARDDRPAYERPRVEPGEDTVLVLNVRRLGWIESERLTDWLGDEYNMQADTSKLRGEGLGAVRVMAGAPDSRTAMDEAKKAANALNLGLVPGLSSHVSRPGLGLLAAAVGLEALLLPPAFLWADAPLWAALLPLGWLPAVLGSLARYVLKHASVNDVDQRPRHRWIPWARMRRARSSDLKTRGAGDDQNEASKRRVHGYAFQRSTLPLPCGALAAIAMPPARRTASVSALTVMPDALDGCGGPILGVDAERRTVRMSADALYGGVFLMGEPGGGKSNMMHGLIGWDAAHHRRGDVLVCVESKGVDSIPILTRLIPGVRVIDVNDPATPMIDLLGAGSDGERAERFANLMQAALGSRQVGPQSRFQLRDATLAALTGLKTAGLARSCASRGVEPPADWASYAARLLGRDGIRDARALGTATVDAAGSETMRALMERLHGGVNDSGTPKIRDGELAALLRAPMNKMDLLASAPRLFAPSRPRFTWASIIGRSDGHADARIVVNLGAALHAGADGRHADLPDGTRRLVGALLFRGLKDEIVASCAGWQNTGRRMRVTVDELTDVLGADEEGAGGNADILSWLREKGRAYGVELAAGTQNPLQLEGELLASVTSLMTVGTFVLRADLTAGPAADAVGSDAATVRGLPRHTILIRTVGPAPAMAGLPPMILDVPHFDGGAGV</sequence>
<dbReference type="InterPro" id="IPR027417">
    <property type="entry name" value="P-loop_NTPase"/>
</dbReference>
<dbReference type="RefSeq" id="WP_106641483.1">
    <property type="nucleotide sequence ID" value="NZ_CP021558.1"/>
</dbReference>
<reference evidence="1 2" key="1">
    <citation type="submission" date="2017-05" db="EMBL/GenBank/DDBJ databases">
        <title>Comparative genomics and methylome analysis of the gut commensal Bifidobacterium breve.</title>
        <authorList>
            <person name="Bottacini F."/>
            <person name="Morrissey R."/>
            <person name="Roberts R.J."/>
            <person name="James K."/>
            <person name="van Breen J."/>
            <person name="Egan M."/>
            <person name="Lambert J."/>
            <person name="van Limpt K."/>
            <person name="Stanton C."/>
            <person name="Knol J."/>
            <person name="O' Connell Motherway M."/>
            <person name="van Sinderen D."/>
        </authorList>
    </citation>
    <scope>NUCLEOTIDE SEQUENCE [LARGE SCALE GENOMIC DNA]</scope>
    <source>
        <strain evidence="1 2">215W447a</strain>
    </source>
</reference>
<accession>A0A2K9B1N3</accession>
<name>A0A2K9B1N3_BIFBR</name>
<organism evidence="1 2">
    <name type="scientific">Bifidobacterium breve</name>
    <dbReference type="NCBI Taxonomy" id="1685"/>
    <lineage>
        <taxon>Bacteria</taxon>
        <taxon>Bacillati</taxon>
        <taxon>Actinomycetota</taxon>
        <taxon>Actinomycetes</taxon>
        <taxon>Bifidobacteriales</taxon>
        <taxon>Bifidobacteriaceae</taxon>
        <taxon>Bifidobacterium</taxon>
    </lineage>
</organism>
<gene>
    <name evidence="1" type="ORF">BB215W447A_1166</name>
</gene>
<dbReference type="AlphaFoldDB" id="A0A2K9B1N3"/>
<evidence type="ECO:0000313" key="1">
    <source>
        <dbReference type="EMBL" id="AUE03182.1"/>
    </source>
</evidence>
<dbReference type="EMBL" id="CP021558">
    <property type="protein sequence ID" value="AUE03182.1"/>
    <property type="molecule type" value="Genomic_DNA"/>
</dbReference>
<protein>
    <submittedName>
        <fullName evidence="1">Uncharacterized protein</fullName>
    </submittedName>
</protein>
<dbReference type="SUPFAM" id="SSF52540">
    <property type="entry name" value="P-loop containing nucleoside triphosphate hydrolases"/>
    <property type="match status" value="1"/>
</dbReference>
<proteinExistence type="predicted"/>
<evidence type="ECO:0000313" key="2">
    <source>
        <dbReference type="Proteomes" id="UP000232491"/>
    </source>
</evidence>